<dbReference type="EMBL" id="JACLAU010000018">
    <property type="protein sequence ID" value="MBC2652325.1"/>
    <property type="molecule type" value="Genomic_DNA"/>
</dbReference>
<evidence type="ECO:0000259" key="1">
    <source>
        <dbReference type="Pfam" id="PF07589"/>
    </source>
</evidence>
<dbReference type="Proteomes" id="UP000520156">
    <property type="component" value="Unassembled WGS sequence"/>
</dbReference>
<dbReference type="AlphaFoldDB" id="A0A7X1KCJ8"/>
<feature type="domain" description="Ice-binding protein C-terminal" evidence="1">
    <location>
        <begin position="163"/>
        <end position="187"/>
    </location>
</feature>
<comment type="caution">
    <text evidence="2">The sequence shown here is derived from an EMBL/GenBank/DDBJ whole genome shotgun (WGS) entry which is preliminary data.</text>
</comment>
<dbReference type="NCBIfam" id="NF035944">
    <property type="entry name" value="PEPxxWA-CTERM"/>
    <property type="match status" value="1"/>
</dbReference>
<organism evidence="2 3">
    <name type="scientific">Novosphingobium aerophilum</name>
    <dbReference type="NCBI Taxonomy" id="2839843"/>
    <lineage>
        <taxon>Bacteria</taxon>
        <taxon>Pseudomonadati</taxon>
        <taxon>Pseudomonadota</taxon>
        <taxon>Alphaproteobacteria</taxon>
        <taxon>Sphingomonadales</taxon>
        <taxon>Sphingomonadaceae</taxon>
        <taxon>Novosphingobium</taxon>
    </lineage>
</organism>
<proteinExistence type="predicted"/>
<protein>
    <submittedName>
        <fullName evidence="2">PEP-CTERM sorting domain-containing protein</fullName>
    </submittedName>
</protein>
<name>A0A7X1KCJ8_9SPHN</name>
<evidence type="ECO:0000313" key="3">
    <source>
        <dbReference type="Proteomes" id="UP000520156"/>
    </source>
</evidence>
<dbReference type="RefSeq" id="WP_185683744.1">
    <property type="nucleotide sequence ID" value="NZ_JACLAU010000018.1"/>
</dbReference>
<keyword evidence="3" id="KW-1185">Reference proteome</keyword>
<reference evidence="2 3" key="1">
    <citation type="submission" date="2020-08" db="EMBL/GenBank/DDBJ databases">
        <title>The genome sequence of Novosphingobium flavum 4Y4.</title>
        <authorList>
            <person name="Liu Y."/>
        </authorList>
    </citation>
    <scope>NUCLEOTIDE SEQUENCE [LARGE SCALE GENOMIC DNA]</scope>
    <source>
        <strain evidence="2 3">4Y4</strain>
    </source>
</reference>
<gene>
    <name evidence="2" type="ORF">H7F49_11465</name>
</gene>
<dbReference type="InterPro" id="IPR013424">
    <property type="entry name" value="Ice-binding_C"/>
</dbReference>
<evidence type="ECO:0000313" key="2">
    <source>
        <dbReference type="EMBL" id="MBC2652325.1"/>
    </source>
</evidence>
<dbReference type="NCBIfam" id="TIGR02595">
    <property type="entry name" value="PEP_CTERM"/>
    <property type="match status" value="1"/>
</dbReference>
<dbReference type="Pfam" id="PF07589">
    <property type="entry name" value="PEP-CTERM"/>
    <property type="match status" value="1"/>
</dbReference>
<accession>A0A7X1KCJ8</accession>
<sequence>MTYTNEAAFLAAISAPGTDSFNDLSLLFMTSPLSRSAGSYGYTAGATNGFYAGGTTPDLWLGTNMAHDPIVLGSFTGNVYGLGGLFFTTDNLGAAKIGNITVSVTSGAVTASRTLTETSIGSFVGFVSATPLDQATITAQQPLLGFTWPTINNLTLGGASVAAVPEPATWAMMIVGLGAIGASLRRRAGSVGARFVPAP</sequence>